<dbReference type="EC" id="2.7.13.3" evidence="2"/>
<dbReference type="InterPro" id="IPR050980">
    <property type="entry name" value="2C_sensor_his_kinase"/>
</dbReference>
<dbReference type="Gene3D" id="3.30.565.10">
    <property type="entry name" value="Histidine kinase-like ATPase, C-terminal domain"/>
    <property type="match status" value="1"/>
</dbReference>
<keyword evidence="3" id="KW-0597">Phosphoprotein</keyword>
<evidence type="ECO:0000256" key="1">
    <source>
        <dbReference type="ARBA" id="ARBA00000085"/>
    </source>
</evidence>
<dbReference type="PANTHER" id="PTHR44936">
    <property type="entry name" value="SENSOR PROTEIN CREC"/>
    <property type="match status" value="1"/>
</dbReference>
<dbReference type="SUPFAM" id="SSF55874">
    <property type="entry name" value="ATPase domain of HSP90 chaperone/DNA topoisomerase II/histidine kinase"/>
    <property type="match status" value="1"/>
</dbReference>
<dbReference type="Proteomes" id="UP001333102">
    <property type="component" value="Chromosome"/>
</dbReference>
<dbReference type="InterPro" id="IPR003594">
    <property type="entry name" value="HATPase_dom"/>
</dbReference>
<name>A0ABZ1BMF0_9FIRM</name>
<feature type="compositionally biased region" description="Polar residues" evidence="7">
    <location>
        <begin position="285"/>
        <end position="295"/>
    </location>
</feature>
<accession>A0ABZ1BMF0</accession>
<dbReference type="PROSITE" id="PS50109">
    <property type="entry name" value="HIS_KIN"/>
    <property type="match status" value="1"/>
</dbReference>
<evidence type="ECO:0000256" key="7">
    <source>
        <dbReference type="SAM" id="MobiDB-lite"/>
    </source>
</evidence>
<dbReference type="Pfam" id="PF02518">
    <property type="entry name" value="HATPase_c"/>
    <property type="match status" value="1"/>
</dbReference>
<proteinExistence type="predicted"/>
<evidence type="ECO:0000313" key="9">
    <source>
        <dbReference type="EMBL" id="WRP13859.1"/>
    </source>
</evidence>
<evidence type="ECO:0000256" key="4">
    <source>
        <dbReference type="ARBA" id="ARBA00022679"/>
    </source>
</evidence>
<evidence type="ECO:0000256" key="6">
    <source>
        <dbReference type="ARBA" id="ARBA00023012"/>
    </source>
</evidence>
<evidence type="ECO:0000256" key="5">
    <source>
        <dbReference type="ARBA" id="ARBA00022777"/>
    </source>
</evidence>
<organism evidence="9 10">
    <name type="scientific">Geochorda subterranea</name>
    <dbReference type="NCBI Taxonomy" id="3109564"/>
    <lineage>
        <taxon>Bacteria</taxon>
        <taxon>Bacillati</taxon>
        <taxon>Bacillota</taxon>
        <taxon>Limnochordia</taxon>
        <taxon>Limnochordales</taxon>
        <taxon>Geochordaceae</taxon>
        <taxon>Geochorda</taxon>
    </lineage>
</organism>
<dbReference type="InterPro" id="IPR005467">
    <property type="entry name" value="His_kinase_dom"/>
</dbReference>
<gene>
    <name evidence="9" type="ORF">VLY81_10490</name>
</gene>
<keyword evidence="10" id="KW-1185">Reference proteome</keyword>
<dbReference type="EMBL" id="CP141614">
    <property type="protein sequence ID" value="WRP13859.1"/>
    <property type="molecule type" value="Genomic_DNA"/>
</dbReference>
<feature type="domain" description="Histidine kinase" evidence="8">
    <location>
        <begin position="49"/>
        <end position="260"/>
    </location>
</feature>
<evidence type="ECO:0000256" key="3">
    <source>
        <dbReference type="ARBA" id="ARBA00022553"/>
    </source>
</evidence>
<dbReference type="PANTHER" id="PTHR44936:SF9">
    <property type="entry name" value="SENSOR PROTEIN CREC"/>
    <property type="match status" value="1"/>
</dbReference>
<feature type="region of interest" description="Disordered" evidence="7">
    <location>
        <begin position="259"/>
        <end position="295"/>
    </location>
</feature>
<dbReference type="RefSeq" id="WP_324668118.1">
    <property type="nucleotide sequence ID" value="NZ_CP141614.1"/>
</dbReference>
<reference evidence="10" key="1">
    <citation type="submission" date="2023-12" db="EMBL/GenBank/DDBJ databases">
        <title>Novel isolates from deep terrestrial aquifers shed light on the physiology and ecology of the class Limnochordia.</title>
        <authorList>
            <person name="Karnachuk O.V."/>
            <person name="Lukina A.P."/>
            <person name="Avakyan M.R."/>
            <person name="Kadnikov V."/>
            <person name="Begmatov S."/>
            <person name="Beletsky A.V."/>
            <person name="Mardanov A.V."/>
            <person name="Ravin N.V."/>
        </authorList>
    </citation>
    <scope>NUCLEOTIDE SEQUENCE [LARGE SCALE GENOMIC DNA]</scope>
    <source>
        <strain evidence="10">LN</strain>
    </source>
</reference>
<evidence type="ECO:0000313" key="10">
    <source>
        <dbReference type="Proteomes" id="UP001333102"/>
    </source>
</evidence>
<keyword evidence="6" id="KW-0902">Two-component regulatory system</keyword>
<feature type="region of interest" description="Disordered" evidence="7">
    <location>
        <begin position="12"/>
        <end position="32"/>
    </location>
</feature>
<comment type="catalytic activity">
    <reaction evidence="1">
        <text>ATP + protein L-histidine = ADP + protein N-phospho-L-histidine.</text>
        <dbReference type="EC" id="2.7.13.3"/>
    </reaction>
</comment>
<dbReference type="CDD" id="cd00075">
    <property type="entry name" value="HATPase"/>
    <property type="match status" value="1"/>
</dbReference>
<evidence type="ECO:0000256" key="2">
    <source>
        <dbReference type="ARBA" id="ARBA00012438"/>
    </source>
</evidence>
<sequence length="295" mass="30748">MGVAHSFALDRAAGDGSASGRPGSALGHGSPRWDVPPEHLLELGRRALFLAHDVNAMLSVARVALERSAAAASQGRSADPGAMQVLEAALARASALLEEVLHFGARPPLRRRPVAVAEVVRRVARLVRTVATLGRCDRMVTERYDAAPVIWGDEVLLESSLTNLAFNAYHAAQPCRGRDARLDFAVTSRGGETVITIYNSTCTRLLRPEALLEGPSRGSEAGHGLGLIIARTGIEAHGGRLMLESDDGGVRATVLLPAPSEQTAAADGPPPTVDVAGEGRGAWATPTSSGSGEPA</sequence>
<dbReference type="GO" id="GO:0005524">
    <property type="term" value="F:ATP binding"/>
    <property type="evidence" value="ECO:0007669"/>
    <property type="project" value="UniProtKB-KW"/>
</dbReference>
<keyword evidence="5" id="KW-0418">Kinase</keyword>
<keyword evidence="4" id="KW-0808">Transferase</keyword>
<evidence type="ECO:0000259" key="8">
    <source>
        <dbReference type="PROSITE" id="PS50109"/>
    </source>
</evidence>
<protein>
    <recommendedName>
        <fullName evidence="2">histidine kinase</fullName>
        <ecNumber evidence="2">2.7.13.3</ecNumber>
    </recommendedName>
</protein>
<dbReference type="InterPro" id="IPR036890">
    <property type="entry name" value="HATPase_C_sf"/>
</dbReference>
<keyword evidence="9" id="KW-0547">Nucleotide-binding</keyword>
<keyword evidence="9" id="KW-0067">ATP-binding</keyword>